<reference evidence="2" key="1">
    <citation type="submission" date="2021-09" db="EMBL/GenBank/DDBJ databases">
        <authorList>
            <person name="Martin H S."/>
        </authorList>
    </citation>
    <scope>NUCLEOTIDE SEQUENCE</scope>
</reference>
<sequence>MSSKQPRAVSRRRLPKGPSQGQPKGPSQGHSRDASASEASHAQSAASIHCVDQATDYSDTESIMSVSDCGSIRRESRKRFLRQ</sequence>
<feature type="compositionally biased region" description="Low complexity" evidence="1">
    <location>
        <begin position="16"/>
        <end position="29"/>
    </location>
</feature>
<feature type="region of interest" description="Disordered" evidence="1">
    <location>
        <begin position="1"/>
        <end position="83"/>
    </location>
</feature>
<protein>
    <submittedName>
        <fullName evidence="2">(African queen) hypothetical protein</fullName>
    </submittedName>
</protein>
<evidence type="ECO:0000256" key="1">
    <source>
        <dbReference type="SAM" id="MobiDB-lite"/>
    </source>
</evidence>
<accession>A0A8J2Q816</accession>
<comment type="caution">
    <text evidence="2">The sequence shown here is derived from an EMBL/GenBank/DDBJ whole genome shotgun (WGS) entry which is preliminary data.</text>
</comment>
<gene>
    <name evidence="2" type="ORF">DCHRY22_LOCUS716</name>
</gene>
<feature type="compositionally biased region" description="Low complexity" evidence="1">
    <location>
        <begin position="36"/>
        <end position="47"/>
    </location>
</feature>
<keyword evidence="3" id="KW-1185">Reference proteome</keyword>
<dbReference type="AlphaFoldDB" id="A0A8J2Q816"/>
<feature type="compositionally biased region" description="Polar residues" evidence="1">
    <location>
        <begin position="55"/>
        <end position="65"/>
    </location>
</feature>
<dbReference type="EMBL" id="CAKASE010000043">
    <property type="protein sequence ID" value="CAG9558677.1"/>
    <property type="molecule type" value="Genomic_DNA"/>
</dbReference>
<proteinExistence type="predicted"/>
<name>A0A8J2Q816_9NEOP</name>
<organism evidence="2 3">
    <name type="scientific">Danaus chrysippus</name>
    <name type="common">African queen</name>
    <dbReference type="NCBI Taxonomy" id="151541"/>
    <lineage>
        <taxon>Eukaryota</taxon>
        <taxon>Metazoa</taxon>
        <taxon>Ecdysozoa</taxon>
        <taxon>Arthropoda</taxon>
        <taxon>Hexapoda</taxon>
        <taxon>Insecta</taxon>
        <taxon>Pterygota</taxon>
        <taxon>Neoptera</taxon>
        <taxon>Endopterygota</taxon>
        <taxon>Lepidoptera</taxon>
        <taxon>Glossata</taxon>
        <taxon>Ditrysia</taxon>
        <taxon>Papilionoidea</taxon>
        <taxon>Nymphalidae</taxon>
        <taxon>Danainae</taxon>
        <taxon>Danaini</taxon>
        <taxon>Danaina</taxon>
        <taxon>Danaus</taxon>
        <taxon>Anosia</taxon>
    </lineage>
</organism>
<evidence type="ECO:0000313" key="2">
    <source>
        <dbReference type="EMBL" id="CAG9558677.1"/>
    </source>
</evidence>
<dbReference type="Proteomes" id="UP000789524">
    <property type="component" value="Unassembled WGS sequence"/>
</dbReference>
<evidence type="ECO:0000313" key="3">
    <source>
        <dbReference type="Proteomes" id="UP000789524"/>
    </source>
</evidence>